<evidence type="ECO:0000256" key="2">
    <source>
        <dbReference type="SAM" id="Phobius"/>
    </source>
</evidence>
<gene>
    <name evidence="3" type="ORF">BD293_2237</name>
</gene>
<keyword evidence="4" id="KW-1185">Reference proteome</keyword>
<dbReference type="AlphaFoldDB" id="A0A543KES3"/>
<name>A0A543KES3_9RHOB</name>
<proteinExistence type="predicted"/>
<keyword evidence="2" id="KW-1133">Transmembrane helix</keyword>
<reference evidence="3 4" key="1">
    <citation type="submission" date="2019-06" db="EMBL/GenBank/DDBJ databases">
        <title>Genomic Encyclopedia of Archaeal and Bacterial Type Strains, Phase II (KMG-II): from individual species to whole genera.</title>
        <authorList>
            <person name="Goeker M."/>
        </authorList>
    </citation>
    <scope>NUCLEOTIDE SEQUENCE [LARGE SCALE GENOMIC DNA]</scope>
    <source>
        <strain evidence="3 4">DSM 18423</strain>
    </source>
</reference>
<evidence type="ECO:0000313" key="3">
    <source>
        <dbReference type="EMBL" id="TQM93596.1"/>
    </source>
</evidence>
<dbReference type="EMBL" id="VFPT01000001">
    <property type="protein sequence ID" value="TQM93596.1"/>
    <property type="molecule type" value="Genomic_DNA"/>
</dbReference>
<protein>
    <submittedName>
        <fullName evidence="3">Uncharacterized protein</fullName>
    </submittedName>
</protein>
<organism evidence="3 4">
    <name type="scientific">Roseinatronobacter monicus</name>
    <dbReference type="NCBI Taxonomy" id="393481"/>
    <lineage>
        <taxon>Bacteria</taxon>
        <taxon>Pseudomonadati</taxon>
        <taxon>Pseudomonadota</taxon>
        <taxon>Alphaproteobacteria</taxon>
        <taxon>Rhodobacterales</taxon>
        <taxon>Paracoccaceae</taxon>
        <taxon>Roseinatronobacter</taxon>
    </lineage>
</organism>
<evidence type="ECO:0000313" key="4">
    <source>
        <dbReference type="Proteomes" id="UP000320582"/>
    </source>
</evidence>
<feature type="region of interest" description="Disordered" evidence="1">
    <location>
        <begin position="91"/>
        <end position="150"/>
    </location>
</feature>
<accession>A0A543KES3</accession>
<sequence length="150" mass="16129">MEILIDLTIAFGAIMAAAYCLLLSRRLRALTRLDGDVGKAIAVLSKQVDDLTKALRAAQQSNTSAGAALDQQITQATATARRLELLMAAAQSGQAAPAARDRPMPTEPTGGFAPQLDLDAFTPLRQSTPRPDSDTRRRVMRTREQIGGNR</sequence>
<keyword evidence="2" id="KW-0812">Transmembrane</keyword>
<keyword evidence="2" id="KW-0472">Membrane</keyword>
<dbReference type="RefSeq" id="WP_142081621.1">
    <property type="nucleotide sequence ID" value="NZ_VFPT01000001.1"/>
</dbReference>
<dbReference type="Proteomes" id="UP000320582">
    <property type="component" value="Unassembled WGS sequence"/>
</dbReference>
<dbReference type="OrthoDB" id="7630018at2"/>
<feature type="compositionally biased region" description="Basic and acidic residues" evidence="1">
    <location>
        <begin position="131"/>
        <end position="144"/>
    </location>
</feature>
<feature type="transmembrane region" description="Helical" evidence="2">
    <location>
        <begin position="6"/>
        <end position="24"/>
    </location>
</feature>
<evidence type="ECO:0000256" key="1">
    <source>
        <dbReference type="SAM" id="MobiDB-lite"/>
    </source>
</evidence>
<comment type="caution">
    <text evidence="3">The sequence shown here is derived from an EMBL/GenBank/DDBJ whole genome shotgun (WGS) entry which is preliminary data.</text>
</comment>